<dbReference type="EMBL" id="FOTK01000009">
    <property type="protein sequence ID" value="SFL71985.1"/>
    <property type="molecule type" value="Genomic_DNA"/>
</dbReference>
<dbReference type="OrthoDB" id="165038at2"/>
<dbReference type="InterPro" id="IPR036165">
    <property type="entry name" value="YefM-like_sf"/>
</dbReference>
<dbReference type="SUPFAM" id="SSF143120">
    <property type="entry name" value="YefM-like"/>
    <property type="match status" value="1"/>
</dbReference>
<dbReference type="Pfam" id="PF02604">
    <property type="entry name" value="PhdYeFM_antitox"/>
    <property type="match status" value="1"/>
</dbReference>
<protein>
    <recommendedName>
        <fullName evidence="2">Antitoxin</fullName>
    </recommendedName>
</protein>
<dbReference type="Gene3D" id="3.40.1620.10">
    <property type="entry name" value="YefM-like domain"/>
    <property type="match status" value="1"/>
</dbReference>
<dbReference type="Proteomes" id="UP000199048">
    <property type="component" value="Unassembled WGS sequence"/>
</dbReference>
<evidence type="ECO:0000313" key="3">
    <source>
        <dbReference type="EMBL" id="SFL71985.1"/>
    </source>
</evidence>
<organism evidence="3 4">
    <name type="scientific">Methylobacterium pseudosasicola</name>
    <dbReference type="NCBI Taxonomy" id="582667"/>
    <lineage>
        <taxon>Bacteria</taxon>
        <taxon>Pseudomonadati</taxon>
        <taxon>Pseudomonadota</taxon>
        <taxon>Alphaproteobacteria</taxon>
        <taxon>Hyphomicrobiales</taxon>
        <taxon>Methylobacteriaceae</taxon>
        <taxon>Methylobacterium</taxon>
    </lineage>
</organism>
<dbReference type="STRING" id="582667.SAMN05192568_100968"/>
<keyword evidence="4" id="KW-1185">Reference proteome</keyword>
<accession>A0A1I4JZP1</accession>
<dbReference type="NCBIfam" id="TIGR01552">
    <property type="entry name" value="phd_fam"/>
    <property type="match status" value="1"/>
</dbReference>
<comment type="similarity">
    <text evidence="1 2">Belongs to the phD/YefM antitoxin family.</text>
</comment>
<evidence type="ECO:0000313" key="4">
    <source>
        <dbReference type="Proteomes" id="UP000199048"/>
    </source>
</evidence>
<comment type="function">
    <text evidence="2">Antitoxin component of a type II toxin-antitoxin (TA) system.</text>
</comment>
<dbReference type="AlphaFoldDB" id="A0A1I4JZP1"/>
<reference evidence="4" key="1">
    <citation type="submission" date="2016-10" db="EMBL/GenBank/DDBJ databases">
        <authorList>
            <person name="Varghese N."/>
            <person name="Submissions S."/>
        </authorList>
    </citation>
    <scope>NUCLEOTIDE SEQUENCE [LARGE SCALE GENOMIC DNA]</scope>
    <source>
        <strain evidence="4">BL36</strain>
    </source>
</reference>
<name>A0A1I4JZP1_9HYPH</name>
<gene>
    <name evidence="3" type="ORF">SAMN05192568_100968</name>
</gene>
<evidence type="ECO:0000256" key="2">
    <source>
        <dbReference type="RuleBase" id="RU362080"/>
    </source>
</evidence>
<sequence length="79" mass="8753">MRSWQAADAKQNFGRLVDAAQEGPQMLLRHSEPVGVVLSMEHYERLKAQADAEFANFLLTSPLDETDFDRNVGMSLSGG</sequence>
<dbReference type="RefSeq" id="WP_092040100.1">
    <property type="nucleotide sequence ID" value="NZ_FOTK01000009.1"/>
</dbReference>
<dbReference type="InterPro" id="IPR006442">
    <property type="entry name" value="Antitoxin_Phd/YefM"/>
</dbReference>
<proteinExistence type="inferred from homology"/>
<evidence type="ECO:0000256" key="1">
    <source>
        <dbReference type="ARBA" id="ARBA00009981"/>
    </source>
</evidence>